<evidence type="ECO:0000313" key="1">
    <source>
        <dbReference type="EMBL" id="MFB9908498.1"/>
    </source>
</evidence>
<keyword evidence="2" id="KW-1185">Reference proteome</keyword>
<sequence>MAFDLQTAALVALLLSFGIALGALVSRWKTRQDVLVLERQIDVHLELAGRQHQAFLDTVRDRDSRRDLRDVYDDLARWTHLLERTVDEVWSACQTADEDLRKRALVAVDEWVWGSLRVPAEYVPSSLCWSGEIHRRVREFKEKSFTFMFAARSVLKHEHRVGLDSAPSPRSANVREPYLEALSALDRVRSCARVELGVVSAEDC</sequence>
<evidence type="ECO:0008006" key="3">
    <source>
        <dbReference type="Google" id="ProtNLM"/>
    </source>
</evidence>
<protein>
    <recommendedName>
        <fullName evidence="3">Secreted protein</fullName>
    </recommendedName>
</protein>
<comment type="caution">
    <text evidence="1">The sequence shown here is derived from an EMBL/GenBank/DDBJ whole genome shotgun (WGS) entry which is preliminary data.</text>
</comment>
<gene>
    <name evidence="1" type="ORF">ACFFQA_31565</name>
</gene>
<dbReference type="Proteomes" id="UP001589693">
    <property type="component" value="Unassembled WGS sequence"/>
</dbReference>
<evidence type="ECO:0000313" key="2">
    <source>
        <dbReference type="Proteomes" id="UP001589693"/>
    </source>
</evidence>
<proteinExistence type="predicted"/>
<dbReference type="RefSeq" id="WP_377860261.1">
    <property type="nucleotide sequence ID" value="NZ_JBHLZU010000027.1"/>
</dbReference>
<organism evidence="1 2">
    <name type="scientific">Allokutzneria oryzae</name>
    <dbReference type="NCBI Taxonomy" id="1378989"/>
    <lineage>
        <taxon>Bacteria</taxon>
        <taxon>Bacillati</taxon>
        <taxon>Actinomycetota</taxon>
        <taxon>Actinomycetes</taxon>
        <taxon>Pseudonocardiales</taxon>
        <taxon>Pseudonocardiaceae</taxon>
        <taxon>Allokutzneria</taxon>
    </lineage>
</organism>
<reference evidence="1 2" key="1">
    <citation type="submission" date="2024-09" db="EMBL/GenBank/DDBJ databases">
        <authorList>
            <person name="Sun Q."/>
            <person name="Mori K."/>
        </authorList>
    </citation>
    <scope>NUCLEOTIDE SEQUENCE [LARGE SCALE GENOMIC DNA]</scope>
    <source>
        <strain evidence="1 2">TBRC 7907</strain>
    </source>
</reference>
<accession>A0ABV6A5N6</accession>
<dbReference type="EMBL" id="JBHLZU010000027">
    <property type="protein sequence ID" value="MFB9908498.1"/>
    <property type="molecule type" value="Genomic_DNA"/>
</dbReference>
<name>A0ABV6A5N6_9PSEU</name>